<dbReference type="Gene3D" id="3.90.1300.10">
    <property type="entry name" value="Amidase signature (AS) domain"/>
    <property type="match status" value="1"/>
</dbReference>
<dbReference type="PANTHER" id="PTHR46072:SF11">
    <property type="entry name" value="AMIDASE-RELATED"/>
    <property type="match status" value="1"/>
</dbReference>
<evidence type="ECO:0000313" key="7">
    <source>
        <dbReference type="EMBL" id="RSH79917.1"/>
    </source>
</evidence>
<dbReference type="Pfam" id="PF01425">
    <property type="entry name" value="Amidase"/>
    <property type="match status" value="1"/>
</dbReference>
<feature type="region of interest" description="Disordered" evidence="5">
    <location>
        <begin position="34"/>
        <end position="78"/>
    </location>
</feature>
<feature type="domain" description="Amidase" evidence="6">
    <location>
        <begin position="160"/>
        <end position="618"/>
    </location>
</feature>
<dbReference type="STRING" id="105984.A0A427XMH3"/>
<comment type="caution">
    <text evidence="7">The sequence shown here is derived from an EMBL/GenBank/DDBJ whole genome shotgun (WGS) entry which is preliminary data.</text>
</comment>
<dbReference type="EC" id="3.5.1.4" evidence="3"/>
<evidence type="ECO:0000256" key="5">
    <source>
        <dbReference type="SAM" id="MobiDB-lite"/>
    </source>
</evidence>
<reference evidence="7 8" key="1">
    <citation type="submission" date="2018-11" db="EMBL/GenBank/DDBJ databases">
        <title>Genome sequence of Apiotrichum porosum DSM 27194.</title>
        <authorList>
            <person name="Aliyu H."/>
            <person name="Gorte O."/>
            <person name="Ochsenreither K."/>
        </authorList>
    </citation>
    <scope>NUCLEOTIDE SEQUENCE [LARGE SCALE GENOMIC DNA]</scope>
    <source>
        <strain evidence="7 8">DSM 27194</strain>
    </source>
</reference>
<evidence type="ECO:0000256" key="1">
    <source>
        <dbReference type="ARBA" id="ARBA00001311"/>
    </source>
</evidence>
<dbReference type="InterPro" id="IPR036928">
    <property type="entry name" value="AS_sf"/>
</dbReference>
<dbReference type="RefSeq" id="XP_028475026.1">
    <property type="nucleotide sequence ID" value="XM_028624858.1"/>
</dbReference>
<dbReference type="SUPFAM" id="SSF75304">
    <property type="entry name" value="Amidase signature (AS) enzymes"/>
    <property type="match status" value="1"/>
</dbReference>
<dbReference type="OrthoDB" id="6428749at2759"/>
<keyword evidence="8" id="KW-1185">Reference proteome</keyword>
<dbReference type="Proteomes" id="UP000279236">
    <property type="component" value="Unassembled WGS sequence"/>
</dbReference>
<evidence type="ECO:0000256" key="4">
    <source>
        <dbReference type="ARBA" id="ARBA00022801"/>
    </source>
</evidence>
<dbReference type="EMBL" id="RSCE01000009">
    <property type="protein sequence ID" value="RSH79917.1"/>
    <property type="molecule type" value="Genomic_DNA"/>
</dbReference>
<comment type="catalytic activity">
    <reaction evidence="1">
        <text>a monocarboxylic acid amide + H2O = a monocarboxylate + NH4(+)</text>
        <dbReference type="Rhea" id="RHEA:12020"/>
        <dbReference type="ChEBI" id="CHEBI:15377"/>
        <dbReference type="ChEBI" id="CHEBI:28938"/>
        <dbReference type="ChEBI" id="CHEBI:35757"/>
        <dbReference type="ChEBI" id="CHEBI:83628"/>
        <dbReference type="EC" id="3.5.1.4"/>
    </reaction>
</comment>
<dbReference type="GeneID" id="39594128"/>
<dbReference type="InterPro" id="IPR023631">
    <property type="entry name" value="Amidase_dom"/>
</dbReference>
<sequence>MLTTTTPTHGAHAARLARAALLRGAPMGLRGYSPPAALDAEPTPALPHRHHPTLRTPASSPALREAGPSRHVHSHDMVPSVSLSRTPVTWETVAEGKRAVRDARIPTAWQLPNNPLPPLNVMDVPATSGILTDLEIKITETPAPQLVDLMVDHTYTSEQVVTAFCKRAAIAQQLTNCLTEIFFAQALTDARALDAHYAKTNEPAGPLHGLPVSIKDNFNLPGIDTSNGFVNYCHMPMTHADEADIARSMRQAGAILYCKTNVPTGILMGETYNNVWGYTSNPYNTDMTAGGSSGGEASLLALRGSPLGVGTDIGGSIRMPAGICGVYGLKPAGGRFPVIGIRPALPGQETIKATVGPMSQDLESLALWCKVVLGSKPWERDPTVFNLPWREAEVPEKLCFGMVVDDGMVRPTPAVARVLRETREAIEAAGHRVVEWSPPDPRTGIALLKRFLIADGGVRIGRVLKSDIHEPWPLQLRRFEQHYKRLRDGGAPPTVSGLWDMQAEKQRYLRRMLEAWTATRELTDTGRPFDAIISPVCAFPSAPRYSFRHAGYSGIWNMFDATSVAFPAGWASRRDVKTGESLRNDDERIVWDKYDPDRLDGMPVGLQLVTPRHTEELALKLTRLVVDAIGEHRH</sequence>
<evidence type="ECO:0000313" key="8">
    <source>
        <dbReference type="Proteomes" id="UP000279236"/>
    </source>
</evidence>
<evidence type="ECO:0000259" key="6">
    <source>
        <dbReference type="Pfam" id="PF01425"/>
    </source>
</evidence>
<evidence type="ECO:0000256" key="3">
    <source>
        <dbReference type="ARBA" id="ARBA00012922"/>
    </source>
</evidence>
<accession>A0A427XMH3</accession>
<protein>
    <recommendedName>
        <fullName evidence="3">amidase</fullName>
        <ecNumber evidence="3">3.5.1.4</ecNumber>
    </recommendedName>
</protein>
<organism evidence="7 8">
    <name type="scientific">Apiotrichum porosum</name>
    <dbReference type="NCBI Taxonomy" id="105984"/>
    <lineage>
        <taxon>Eukaryota</taxon>
        <taxon>Fungi</taxon>
        <taxon>Dikarya</taxon>
        <taxon>Basidiomycota</taxon>
        <taxon>Agaricomycotina</taxon>
        <taxon>Tremellomycetes</taxon>
        <taxon>Trichosporonales</taxon>
        <taxon>Trichosporonaceae</taxon>
        <taxon>Apiotrichum</taxon>
    </lineage>
</organism>
<gene>
    <name evidence="7" type="ORF">EHS24_009585</name>
</gene>
<name>A0A427XMH3_9TREE</name>
<dbReference type="AlphaFoldDB" id="A0A427XMH3"/>
<dbReference type="PROSITE" id="PS00571">
    <property type="entry name" value="AMIDASES"/>
    <property type="match status" value="1"/>
</dbReference>
<comment type="similarity">
    <text evidence="2">Belongs to the amidase family.</text>
</comment>
<dbReference type="InterPro" id="IPR020556">
    <property type="entry name" value="Amidase_CS"/>
</dbReference>
<keyword evidence="4" id="KW-0378">Hydrolase</keyword>
<dbReference type="PANTHER" id="PTHR46072">
    <property type="entry name" value="AMIDASE-RELATED-RELATED"/>
    <property type="match status" value="1"/>
</dbReference>
<proteinExistence type="inferred from homology"/>
<evidence type="ECO:0000256" key="2">
    <source>
        <dbReference type="ARBA" id="ARBA00009199"/>
    </source>
</evidence>
<dbReference type="GO" id="GO:0004040">
    <property type="term" value="F:amidase activity"/>
    <property type="evidence" value="ECO:0007669"/>
    <property type="project" value="UniProtKB-EC"/>
</dbReference>